<evidence type="ECO:0000313" key="3">
    <source>
        <dbReference type="EMBL" id="RJP59858.1"/>
    </source>
</evidence>
<dbReference type="InterPro" id="IPR008928">
    <property type="entry name" value="6-hairpin_glycosidase_sf"/>
</dbReference>
<dbReference type="InterPro" id="IPR012341">
    <property type="entry name" value="6hp_glycosidase-like_sf"/>
</dbReference>
<dbReference type="Proteomes" id="UP000266426">
    <property type="component" value="Unassembled WGS sequence"/>
</dbReference>
<evidence type="ECO:0000313" key="4">
    <source>
        <dbReference type="Proteomes" id="UP000266426"/>
    </source>
</evidence>
<dbReference type="InterPro" id="IPR032790">
    <property type="entry name" value="GDE_C"/>
</dbReference>
<comment type="caution">
    <text evidence="3">The sequence shown here is derived from an EMBL/GenBank/DDBJ whole genome shotgun (WGS) entry which is preliminary data.</text>
</comment>
<dbReference type="GO" id="GO:0005980">
    <property type="term" value="P:glycogen catabolic process"/>
    <property type="evidence" value="ECO:0007669"/>
    <property type="project" value="InterPro"/>
</dbReference>
<dbReference type="InterPro" id="IPR024742">
    <property type="entry name" value="Glycogen_debranch_N"/>
</dbReference>
<dbReference type="Gene3D" id="1.50.10.10">
    <property type="match status" value="1"/>
</dbReference>
<feature type="domain" description="Glycogen debranching enzyme bacterial and archaeal type N-terminal" evidence="2">
    <location>
        <begin position="18"/>
        <end position="225"/>
    </location>
</feature>
<dbReference type="InterPro" id="IPR010401">
    <property type="entry name" value="AGL/Gdb1"/>
</dbReference>
<organism evidence="3 4">
    <name type="scientific">Candidatus Auribacter fodinae</name>
    <dbReference type="NCBI Taxonomy" id="2093366"/>
    <lineage>
        <taxon>Bacteria</taxon>
        <taxon>Pseudomonadati</taxon>
        <taxon>Candidatus Auribacterota</taxon>
        <taxon>Candidatus Auribacteria</taxon>
        <taxon>Candidatus Auribacterales</taxon>
        <taxon>Candidatus Auribacteraceae</taxon>
        <taxon>Candidatus Auribacter</taxon>
    </lineage>
</organism>
<dbReference type="GO" id="GO:0004134">
    <property type="term" value="F:4-alpha-glucanotransferase activity"/>
    <property type="evidence" value="ECO:0007669"/>
    <property type="project" value="InterPro"/>
</dbReference>
<evidence type="ECO:0000259" key="2">
    <source>
        <dbReference type="Pfam" id="PF12439"/>
    </source>
</evidence>
<feature type="domain" description="Glycogen debranching enzyme C-terminal" evidence="1">
    <location>
        <begin position="282"/>
        <end position="646"/>
    </location>
</feature>
<dbReference type="EMBL" id="QZJZ01000040">
    <property type="protein sequence ID" value="RJP59858.1"/>
    <property type="molecule type" value="Genomic_DNA"/>
</dbReference>
<name>A0A3A4RC08_9BACT</name>
<dbReference type="InterPro" id="IPR006451">
    <property type="entry name" value="Glycogen_debranch_arc"/>
</dbReference>
<protein>
    <submittedName>
        <fullName evidence="3">Glycogen debranching protein</fullName>
    </submittedName>
</protein>
<dbReference type="Pfam" id="PF06202">
    <property type="entry name" value="GDE_C"/>
    <property type="match status" value="1"/>
</dbReference>
<evidence type="ECO:0000259" key="1">
    <source>
        <dbReference type="Pfam" id="PF06202"/>
    </source>
</evidence>
<dbReference type="SUPFAM" id="SSF48208">
    <property type="entry name" value="Six-hairpin glycosidases"/>
    <property type="match status" value="1"/>
</dbReference>
<sequence length="670" mass="76962">MIKIPEAICKNPHSALYREWIETNGLGGYSSSTILGLNSRRYHGLLVAALNPPVNRYVIVSKVEETIVIQGDKYSLSTNQYPGNVFPEGYKYLKEFRLTPFPKFVYEVGDYRIEKTVFMIHGQNAVAVKYLVYPDRGDVELYIRPMLAYRPFHSMQKGNEPLVSDIHVSGKVVKITPSAPLPPLYIYHSGDMFREKGFWYNNFEYAEEAYRGYECHEDLYNPGYLIHTFYQPQHYDAWVLFSLDPMVVSGIQALEDKEISRRSKLVKNLENDKGFLEPLVLAADSFIVERDKKPQSSIIAGYHWFGDWTRDTLISLPGLTLATGRFNVAKQILHMYSQKSVSGILPNFFDENNNPIYNSADTSLWFFYALYKYLQYTDDYAFAKSLLPLLREILQSYTEGTLYGICTNEQKLITFSEDSLPLTWMDTIGGESRSHPRKGMVVEINALWYQALKIMEHLMMKFDLLADAALYAHQAEEVRESFVKVFWSEKLQYLYDFVDGDYYEESLRPNQILATGLPFSVLPSPYRASVLEVIEKQLLTPFGLRTLNSDSPCYAPHYRGGERNRKYAYHQGSVWVWLLGFYASTLVNIGGRTPEVRDRIHGLLSVFKEHLSVGCIGSVSEIFDGSIPYYFRGAVSQAWSVAELLRVSCEELQNDDGKFKPLVSSSRIYH</sequence>
<dbReference type="PANTHER" id="PTHR10569:SF2">
    <property type="entry name" value="GLYCOGEN DEBRANCHING ENZYME"/>
    <property type="match status" value="1"/>
</dbReference>
<accession>A0A3A4RC08</accession>
<reference evidence="3 4" key="1">
    <citation type="journal article" date="2017" name="ISME J.">
        <title>Energy and carbon metabolisms in a deep terrestrial subsurface fluid microbial community.</title>
        <authorList>
            <person name="Momper L."/>
            <person name="Jungbluth S.P."/>
            <person name="Lee M.D."/>
            <person name="Amend J.P."/>
        </authorList>
    </citation>
    <scope>NUCLEOTIDE SEQUENCE [LARGE SCALE GENOMIC DNA]</scope>
    <source>
        <strain evidence="3">SURF_26</strain>
    </source>
</reference>
<gene>
    <name evidence="3" type="ORF">C4541_05225</name>
</gene>
<dbReference type="PANTHER" id="PTHR10569">
    <property type="entry name" value="GLYCOGEN DEBRANCHING ENZYME"/>
    <property type="match status" value="1"/>
</dbReference>
<dbReference type="GO" id="GO:0004135">
    <property type="term" value="F:amylo-alpha-1,6-glucosidase activity"/>
    <property type="evidence" value="ECO:0007669"/>
    <property type="project" value="InterPro"/>
</dbReference>
<dbReference type="AlphaFoldDB" id="A0A3A4RC08"/>
<proteinExistence type="predicted"/>
<dbReference type="Pfam" id="PF12439">
    <property type="entry name" value="GDE_N"/>
    <property type="match status" value="1"/>
</dbReference>
<dbReference type="NCBIfam" id="TIGR01561">
    <property type="entry name" value="gde_arch"/>
    <property type="match status" value="1"/>
</dbReference>